<evidence type="ECO:0000313" key="10">
    <source>
        <dbReference type="Proteomes" id="UP000001744"/>
    </source>
</evidence>
<keyword evidence="10" id="KW-1185">Reference proteome</keyword>
<dbReference type="GO" id="GO:0005815">
    <property type="term" value="C:microtubule organizing center"/>
    <property type="evidence" value="ECO:0007669"/>
    <property type="project" value="UniProtKB-SubCell"/>
</dbReference>
<dbReference type="EMBL" id="KE651166">
    <property type="protein sequence ID" value="EEB07693.1"/>
    <property type="molecule type" value="Genomic_DNA"/>
</dbReference>
<dbReference type="InterPro" id="IPR025925">
    <property type="entry name" value="PPC89_CLD"/>
</dbReference>
<evidence type="ECO:0000313" key="9">
    <source>
        <dbReference type="JaponicusDB" id="SJAG_02795"/>
    </source>
</evidence>
<dbReference type="Pfam" id="PF06657">
    <property type="entry name" value="Cep57_MT_bd"/>
    <property type="match status" value="1"/>
</dbReference>
<evidence type="ECO:0000256" key="5">
    <source>
        <dbReference type="SAM" id="MobiDB-lite"/>
    </source>
</evidence>
<feature type="domain" description="PPC89 centrosome localisation" evidence="7">
    <location>
        <begin position="397"/>
        <end position="467"/>
    </location>
</feature>
<feature type="compositionally biased region" description="Polar residues" evidence="5">
    <location>
        <begin position="37"/>
        <end position="47"/>
    </location>
</feature>
<dbReference type="Pfam" id="PF14197">
    <property type="entry name" value="Cep57_CLD_2"/>
    <property type="match status" value="1"/>
</dbReference>
<feature type="region of interest" description="Disordered" evidence="5">
    <location>
        <begin position="29"/>
        <end position="65"/>
    </location>
</feature>
<dbReference type="VEuPathDB" id="FungiDB:SJAG_02795"/>
<dbReference type="InterPro" id="IPR051756">
    <property type="entry name" value="Centrosomal_MT-associated"/>
</dbReference>
<dbReference type="RefSeq" id="XP_002173986.1">
    <property type="nucleotide sequence ID" value="XM_002173950.2"/>
</dbReference>
<dbReference type="PANTHER" id="PTHR19336:SF9">
    <property type="entry name" value="SPINDLE POLE BODY PROTEIN PPC89"/>
    <property type="match status" value="1"/>
</dbReference>
<reference evidence="8 10" key="1">
    <citation type="journal article" date="2011" name="Science">
        <title>Comparative functional genomics of the fission yeasts.</title>
        <authorList>
            <person name="Rhind N."/>
            <person name="Chen Z."/>
            <person name="Yassour M."/>
            <person name="Thompson D.A."/>
            <person name="Haas B.J."/>
            <person name="Habib N."/>
            <person name="Wapinski I."/>
            <person name="Roy S."/>
            <person name="Lin M.F."/>
            <person name="Heiman D.I."/>
            <person name="Young S.K."/>
            <person name="Furuya K."/>
            <person name="Guo Y."/>
            <person name="Pidoux A."/>
            <person name="Chen H.M."/>
            <person name="Robbertse B."/>
            <person name="Goldberg J.M."/>
            <person name="Aoki K."/>
            <person name="Bayne E.H."/>
            <person name="Berlin A.M."/>
            <person name="Desjardins C.A."/>
            <person name="Dobbs E."/>
            <person name="Dukaj L."/>
            <person name="Fan L."/>
            <person name="FitzGerald M.G."/>
            <person name="French C."/>
            <person name="Gujja S."/>
            <person name="Hansen K."/>
            <person name="Keifenheim D."/>
            <person name="Levin J.Z."/>
            <person name="Mosher R.A."/>
            <person name="Mueller C.A."/>
            <person name="Pfiffner J."/>
            <person name="Priest M."/>
            <person name="Russ C."/>
            <person name="Smialowska A."/>
            <person name="Swoboda P."/>
            <person name="Sykes S.M."/>
            <person name="Vaughn M."/>
            <person name="Vengrova S."/>
            <person name="Yoder R."/>
            <person name="Zeng Q."/>
            <person name="Allshire R."/>
            <person name="Baulcombe D."/>
            <person name="Birren B.W."/>
            <person name="Brown W."/>
            <person name="Ekwall K."/>
            <person name="Kellis M."/>
            <person name="Leatherwood J."/>
            <person name="Levin H."/>
            <person name="Margalit H."/>
            <person name="Martienssen R."/>
            <person name="Nieduszynski C.A."/>
            <person name="Spatafora J.W."/>
            <person name="Friedman N."/>
            <person name="Dalgaard J.Z."/>
            <person name="Baumann P."/>
            <person name="Niki H."/>
            <person name="Regev A."/>
            <person name="Nusbaum C."/>
        </authorList>
    </citation>
    <scope>NUCLEOTIDE SEQUENCE [LARGE SCALE GENOMIC DNA]</scope>
    <source>
        <strain evidence="10">yFS275 / FY16936</strain>
    </source>
</reference>
<dbReference type="eggNOG" id="ENOG502S7ZB">
    <property type="taxonomic scope" value="Eukaryota"/>
</dbReference>
<feature type="region of interest" description="Disordered" evidence="5">
    <location>
        <begin position="136"/>
        <end position="222"/>
    </location>
</feature>
<dbReference type="PANTHER" id="PTHR19336">
    <property type="entry name" value="UNCHARACTERIZED DUF1167"/>
    <property type="match status" value="1"/>
</dbReference>
<gene>
    <name evidence="9" type="primary">ppc89</name>
    <name evidence="8" type="ORF">SJAG_02795</name>
</gene>
<feature type="region of interest" description="Disordered" evidence="5">
    <location>
        <begin position="535"/>
        <end position="605"/>
    </location>
</feature>
<dbReference type="JaponicusDB" id="SJAG_02795">
    <property type="gene designation" value="ppc89"/>
</dbReference>
<evidence type="ECO:0000259" key="6">
    <source>
        <dbReference type="Pfam" id="PF06657"/>
    </source>
</evidence>
<proteinExistence type="predicted"/>
<dbReference type="HOGENOM" id="CLU_334364_0_0_1"/>
<dbReference type="AlphaFoldDB" id="B6K172"/>
<keyword evidence="3" id="KW-0206">Cytoskeleton</keyword>
<feature type="compositionally biased region" description="Acidic residues" evidence="5">
    <location>
        <begin position="571"/>
        <end position="588"/>
    </location>
</feature>
<dbReference type="InterPro" id="IPR024957">
    <property type="entry name" value="Cep57_MT-bd_dom"/>
</dbReference>
<dbReference type="Proteomes" id="UP000001744">
    <property type="component" value="Unassembled WGS sequence"/>
</dbReference>
<evidence type="ECO:0000256" key="3">
    <source>
        <dbReference type="ARBA" id="ARBA00023212"/>
    </source>
</evidence>
<comment type="subcellular location">
    <subcellularLocation>
        <location evidence="1">Cytoplasm</location>
        <location evidence="1">Cytoskeleton</location>
        <location evidence="1">Microtubule organizing center</location>
    </subcellularLocation>
</comment>
<dbReference type="GO" id="GO:0008017">
    <property type="term" value="F:microtubule binding"/>
    <property type="evidence" value="ECO:0007669"/>
    <property type="project" value="InterPro"/>
</dbReference>
<feature type="compositionally biased region" description="Polar residues" evidence="5">
    <location>
        <begin position="56"/>
        <end position="65"/>
    </location>
</feature>
<dbReference type="GeneID" id="7049457"/>
<dbReference type="OMA" id="INCNAVH"/>
<dbReference type="STRING" id="402676.B6K172"/>
<evidence type="ECO:0000259" key="7">
    <source>
        <dbReference type="Pfam" id="PF14197"/>
    </source>
</evidence>
<feature type="region of interest" description="Disordered" evidence="5">
    <location>
        <begin position="367"/>
        <end position="391"/>
    </location>
</feature>
<feature type="domain" description="Cep57 centrosome microtubule-binding" evidence="6">
    <location>
        <begin position="715"/>
        <end position="790"/>
    </location>
</feature>
<protein>
    <submittedName>
        <fullName evidence="8">Spindle pole body protein Ppc89</fullName>
    </submittedName>
</protein>
<feature type="coiled-coil region" evidence="4">
    <location>
        <begin position="393"/>
        <end position="476"/>
    </location>
</feature>
<evidence type="ECO:0000313" key="8">
    <source>
        <dbReference type="EMBL" id="EEB07693.1"/>
    </source>
</evidence>
<feature type="compositionally biased region" description="Basic and acidic residues" evidence="5">
    <location>
        <begin position="377"/>
        <end position="391"/>
    </location>
</feature>
<keyword evidence="2" id="KW-0963">Cytoplasm</keyword>
<evidence type="ECO:0000256" key="2">
    <source>
        <dbReference type="ARBA" id="ARBA00022490"/>
    </source>
</evidence>
<dbReference type="OrthoDB" id="76453at2759"/>
<keyword evidence="4" id="KW-0175">Coiled coil</keyword>
<feature type="compositionally biased region" description="Low complexity" evidence="5">
    <location>
        <begin position="141"/>
        <end position="150"/>
    </location>
</feature>
<name>B6K172_SCHJY</name>
<evidence type="ECO:0000256" key="4">
    <source>
        <dbReference type="SAM" id="Coils"/>
    </source>
</evidence>
<organism evidence="8 10">
    <name type="scientific">Schizosaccharomyces japonicus (strain yFS275 / FY16936)</name>
    <name type="common">Fission yeast</name>
    <dbReference type="NCBI Taxonomy" id="402676"/>
    <lineage>
        <taxon>Eukaryota</taxon>
        <taxon>Fungi</taxon>
        <taxon>Dikarya</taxon>
        <taxon>Ascomycota</taxon>
        <taxon>Taphrinomycotina</taxon>
        <taxon>Schizosaccharomycetes</taxon>
        <taxon>Schizosaccharomycetales</taxon>
        <taxon>Schizosaccharomycetaceae</taxon>
        <taxon>Schizosaccharomyces</taxon>
    </lineage>
</organism>
<feature type="compositionally biased region" description="Low complexity" evidence="5">
    <location>
        <begin position="554"/>
        <end position="567"/>
    </location>
</feature>
<sequence>MQEQVADELGQEDTRVRDMARVGMALGRELRGHSFDSTEAVQESTGRSAGDVPETPFSQFFENSPSTRSLNKHFRDFSINNSLSSLPSVEHGLAIDPHDEKPFHRDLSFQLSSPSLSETNLFAKDKSRRRTNHFLEALNRSSSNTMSDSSPRAGYGTNSPRAGLERTPIPKRSAFAFSDDSPVDDFPKKPETPWGKSAFRTNSTPKVNKANDTHEPSDLLDTPSSLKSAVRAANSFDREQPLGGSAVKDKFTSAKPVKPVTLDAPSIRLPNLTNLSSLISDSRDAATFPSPLRPSRRSASQLPTLEPINIANSDKDLFIALRETQQKVRFLEQERDSNRATIQKLELDLKQTRDAYVQMKEYAKELKKQISMQSPSKRTENDEEHQKRSSFDKMAYEVKVLKLENENKSLRSKLQAAELTNEDLRKSLNKKIDEHNLSLQRLGSALPELNSLHAEVERLRKELRHKELELQQQRRKEQVPVRLDAKVPADLPPIVEPVATSSTTQLHSSAADEMSKKIHLLGVQLHRERKWRKEMERKLKSSHRKTRSAATTNILDDGLLSDGDISSAGEVSEDASDDDLSIESDMDELPATRGKSSIPKRVEEEPEELDSYLDEDGFDWGQYAFAPRTRINNARSASVPIPTAQKGNLPRISNEVQRIINQMAAHEPSACTVCNRKNTANATFNALHTAATEDDDDNVAQRRVHMHTDGASQETIRPSQKPKVALHSVAQQLKDEMMHLKLRYQKLVDAYNALPLGFQKRRRVALKGKMCRLLEALEAKADQIYALHDVDVAQL</sequence>
<accession>B6K172</accession>
<evidence type="ECO:0000256" key="1">
    <source>
        <dbReference type="ARBA" id="ARBA00004267"/>
    </source>
</evidence>